<keyword evidence="2" id="KW-1133">Transmembrane helix</keyword>
<name>A0A1F8B5Q3_9BACT</name>
<keyword evidence="2" id="KW-0472">Membrane</keyword>
<dbReference type="Pfam" id="PF07963">
    <property type="entry name" value="N_methyl"/>
    <property type="match status" value="1"/>
</dbReference>
<dbReference type="Proteomes" id="UP000179018">
    <property type="component" value="Unassembled WGS sequence"/>
</dbReference>
<sequence>MQILVVVGHKIMNNVKKSRLNSQTTRGFTLIELILYVALVAIFITSAVLFSLDLIYGREKSHQQQIVQQNVRIALGRITYEIERANDIQSVNSNQIVLDNGGGSTTTIELSGENVQITTGGQGPYNLTSNQVSVDALNFGEFSSPTNDSKNINVSISLRQVQAAVSGQLTAQTSAQVGIELKGQFSQSRRLLVDLTNLNLVSGSTIEGIAIQNSGAIDIIIDKLLVSWSGTGGGENITEVQIGGGGVEWTGSQGSGTTVELNDFTLSPAAGSVDINNFTFDSDMSGANLEVHYMMGDQSRVITEFSLAAGGTPTTTPTQTPSPTLTPTPTPSPTPAPSCTTVCQSNGYSQGTCRASNQACINNGEVRVSAGNQYCTGGPTADTCCCK</sequence>
<organism evidence="3 4">
    <name type="scientific">Candidatus Woesebacteria bacterium RIFCSPLOWO2_01_FULL_39_10</name>
    <dbReference type="NCBI Taxonomy" id="1802516"/>
    <lineage>
        <taxon>Bacteria</taxon>
        <taxon>Candidatus Woeseibacteriota</taxon>
    </lineage>
</organism>
<evidence type="ECO:0000256" key="2">
    <source>
        <dbReference type="SAM" id="Phobius"/>
    </source>
</evidence>
<evidence type="ECO:0000256" key="1">
    <source>
        <dbReference type="SAM" id="MobiDB-lite"/>
    </source>
</evidence>
<dbReference type="AlphaFoldDB" id="A0A1F8B5Q3"/>
<feature type="transmembrane region" description="Helical" evidence="2">
    <location>
        <begin position="33"/>
        <end position="56"/>
    </location>
</feature>
<reference evidence="3 4" key="1">
    <citation type="journal article" date="2016" name="Nat. Commun.">
        <title>Thousands of microbial genomes shed light on interconnected biogeochemical processes in an aquifer system.</title>
        <authorList>
            <person name="Anantharaman K."/>
            <person name="Brown C.T."/>
            <person name="Hug L.A."/>
            <person name="Sharon I."/>
            <person name="Castelle C.J."/>
            <person name="Probst A.J."/>
            <person name="Thomas B.C."/>
            <person name="Singh A."/>
            <person name="Wilkins M.J."/>
            <person name="Karaoz U."/>
            <person name="Brodie E.L."/>
            <person name="Williams K.H."/>
            <person name="Hubbard S.S."/>
            <person name="Banfield J.F."/>
        </authorList>
    </citation>
    <scope>NUCLEOTIDE SEQUENCE [LARGE SCALE GENOMIC DNA]</scope>
</reference>
<evidence type="ECO:0000313" key="3">
    <source>
        <dbReference type="EMBL" id="OGM59374.1"/>
    </source>
</evidence>
<dbReference type="InterPro" id="IPR012902">
    <property type="entry name" value="N_methyl_site"/>
</dbReference>
<dbReference type="STRING" id="1802516.A3A75_03415"/>
<keyword evidence="2" id="KW-0812">Transmembrane</keyword>
<comment type="caution">
    <text evidence="3">The sequence shown here is derived from an EMBL/GenBank/DDBJ whole genome shotgun (WGS) entry which is preliminary data.</text>
</comment>
<gene>
    <name evidence="3" type="ORF">A3A75_03415</name>
</gene>
<proteinExistence type="predicted"/>
<evidence type="ECO:0000313" key="4">
    <source>
        <dbReference type="Proteomes" id="UP000179018"/>
    </source>
</evidence>
<accession>A0A1F8B5Q3</accession>
<dbReference type="EMBL" id="MGHC01000022">
    <property type="protein sequence ID" value="OGM59374.1"/>
    <property type="molecule type" value="Genomic_DNA"/>
</dbReference>
<feature type="compositionally biased region" description="Pro residues" evidence="1">
    <location>
        <begin position="324"/>
        <end position="336"/>
    </location>
</feature>
<feature type="compositionally biased region" description="Low complexity" evidence="1">
    <location>
        <begin position="312"/>
        <end position="323"/>
    </location>
</feature>
<feature type="region of interest" description="Disordered" evidence="1">
    <location>
        <begin position="309"/>
        <end position="338"/>
    </location>
</feature>
<protein>
    <submittedName>
        <fullName evidence="3">Uncharacterized protein</fullName>
    </submittedName>
</protein>